<organism evidence="6 7">
    <name type="scientific">Inhella crocodyli</name>
    <dbReference type="NCBI Taxonomy" id="2499851"/>
    <lineage>
        <taxon>Bacteria</taxon>
        <taxon>Pseudomonadati</taxon>
        <taxon>Pseudomonadota</taxon>
        <taxon>Betaproteobacteria</taxon>
        <taxon>Burkholderiales</taxon>
        <taxon>Sphaerotilaceae</taxon>
        <taxon>Inhella</taxon>
    </lineage>
</organism>
<dbReference type="Gene3D" id="3.40.190.10">
    <property type="entry name" value="Periplasmic binding protein-like II"/>
    <property type="match status" value="2"/>
</dbReference>
<evidence type="ECO:0000313" key="6">
    <source>
        <dbReference type="EMBL" id="RVT88957.1"/>
    </source>
</evidence>
<dbReference type="InterPro" id="IPR000847">
    <property type="entry name" value="LysR_HTH_N"/>
</dbReference>
<evidence type="ECO:0000256" key="1">
    <source>
        <dbReference type="ARBA" id="ARBA00009437"/>
    </source>
</evidence>
<reference evidence="6 7" key="1">
    <citation type="submission" date="2019-01" db="EMBL/GenBank/DDBJ databases">
        <authorList>
            <person name="Chen W.-M."/>
        </authorList>
    </citation>
    <scope>NUCLEOTIDE SEQUENCE [LARGE SCALE GENOMIC DNA]</scope>
    <source>
        <strain evidence="6 7">CCP-18</strain>
    </source>
</reference>
<comment type="similarity">
    <text evidence="1">Belongs to the LysR transcriptional regulatory family.</text>
</comment>
<name>A0A3S2UZA1_9BURK</name>
<dbReference type="GO" id="GO:0003677">
    <property type="term" value="F:DNA binding"/>
    <property type="evidence" value="ECO:0007669"/>
    <property type="project" value="UniProtKB-KW"/>
</dbReference>
<evidence type="ECO:0000256" key="3">
    <source>
        <dbReference type="ARBA" id="ARBA00023125"/>
    </source>
</evidence>
<keyword evidence="7" id="KW-1185">Reference proteome</keyword>
<dbReference type="GO" id="GO:0032993">
    <property type="term" value="C:protein-DNA complex"/>
    <property type="evidence" value="ECO:0007669"/>
    <property type="project" value="TreeGrafter"/>
</dbReference>
<comment type="caution">
    <text evidence="6">The sequence shown here is derived from an EMBL/GenBank/DDBJ whole genome shotgun (WGS) entry which is preliminary data.</text>
</comment>
<dbReference type="RefSeq" id="WP_127682412.1">
    <property type="nucleotide sequence ID" value="NZ_SACM01000001.1"/>
</dbReference>
<evidence type="ECO:0000313" key="7">
    <source>
        <dbReference type="Proteomes" id="UP000288587"/>
    </source>
</evidence>
<dbReference type="Proteomes" id="UP000288587">
    <property type="component" value="Unassembled WGS sequence"/>
</dbReference>
<dbReference type="AlphaFoldDB" id="A0A3S2UZA1"/>
<keyword evidence="4" id="KW-0804">Transcription</keyword>
<dbReference type="PANTHER" id="PTHR30346">
    <property type="entry name" value="TRANSCRIPTIONAL DUAL REGULATOR HCAR-RELATED"/>
    <property type="match status" value="1"/>
</dbReference>
<evidence type="ECO:0000259" key="5">
    <source>
        <dbReference type="PROSITE" id="PS50931"/>
    </source>
</evidence>
<dbReference type="GO" id="GO:0003700">
    <property type="term" value="F:DNA-binding transcription factor activity"/>
    <property type="evidence" value="ECO:0007669"/>
    <property type="project" value="InterPro"/>
</dbReference>
<dbReference type="SUPFAM" id="SSF46785">
    <property type="entry name" value="Winged helix' DNA-binding domain"/>
    <property type="match status" value="1"/>
</dbReference>
<dbReference type="PANTHER" id="PTHR30346:SF28">
    <property type="entry name" value="HTH-TYPE TRANSCRIPTIONAL REGULATOR CYNR"/>
    <property type="match status" value="1"/>
</dbReference>
<dbReference type="FunFam" id="1.10.10.10:FF:000001">
    <property type="entry name" value="LysR family transcriptional regulator"/>
    <property type="match status" value="1"/>
</dbReference>
<protein>
    <submittedName>
        <fullName evidence="6">LysR family transcriptional regulator</fullName>
    </submittedName>
</protein>
<feature type="domain" description="HTH lysR-type" evidence="5">
    <location>
        <begin position="1"/>
        <end position="58"/>
    </location>
</feature>
<dbReference type="Pfam" id="PF00126">
    <property type="entry name" value="HTH_1"/>
    <property type="match status" value="1"/>
</dbReference>
<dbReference type="PROSITE" id="PS50931">
    <property type="entry name" value="HTH_LYSR"/>
    <property type="match status" value="1"/>
</dbReference>
<keyword evidence="2" id="KW-0805">Transcription regulation</keyword>
<evidence type="ECO:0000256" key="2">
    <source>
        <dbReference type="ARBA" id="ARBA00023015"/>
    </source>
</evidence>
<dbReference type="InterPro" id="IPR036388">
    <property type="entry name" value="WH-like_DNA-bd_sf"/>
</dbReference>
<dbReference type="EMBL" id="SACM01000001">
    <property type="protein sequence ID" value="RVT88957.1"/>
    <property type="molecule type" value="Genomic_DNA"/>
</dbReference>
<sequence length="293" mass="32055">MEFRHLRCFAALAEELHFGRAAQRLAMSQPPLSVAIQQLEASVGARLFERDSKGVRLTAAGQAFRASALALLEGADQACVRAREVQAGEVGRLRLGFVGSALQRGLAAWLQAFQARHPRVQVVVVELNSQDQIDALLREELDLALLHTDRLPPALACQPLYAEPFLACLPQGHPEARRRRVPLAALADQPFILFSRKGSPDYHARIVDICRQHGFTPRLQHEGRHWLSVVSLVAQGLGVSIVPAAFERAGIQGAVFRPLAETPEPSAVFAAWRRDGDPGLRTQFLAARPASSV</sequence>
<proteinExistence type="inferred from homology"/>
<dbReference type="OrthoDB" id="5292387at2"/>
<dbReference type="SUPFAM" id="SSF53850">
    <property type="entry name" value="Periplasmic binding protein-like II"/>
    <property type="match status" value="1"/>
</dbReference>
<accession>A0A3S2UZA1</accession>
<dbReference type="PRINTS" id="PR00039">
    <property type="entry name" value="HTHLYSR"/>
</dbReference>
<gene>
    <name evidence="6" type="ORF">EOD73_04510</name>
</gene>
<dbReference type="Gene3D" id="1.10.10.10">
    <property type="entry name" value="Winged helix-like DNA-binding domain superfamily/Winged helix DNA-binding domain"/>
    <property type="match status" value="1"/>
</dbReference>
<dbReference type="InterPro" id="IPR036390">
    <property type="entry name" value="WH_DNA-bd_sf"/>
</dbReference>
<evidence type="ECO:0000256" key="4">
    <source>
        <dbReference type="ARBA" id="ARBA00023163"/>
    </source>
</evidence>
<dbReference type="Pfam" id="PF03466">
    <property type="entry name" value="LysR_substrate"/>
    <property type="match status" value="1"/>
</dbReference>
<dbReference type="InterPro" id="IPR005119">
    <property type="entry name" value="LysR_subst-bd"/>
</dbReference>
<keyword evidence="3" id="KW-0238">DNA-binding</keyword>